<evidence type="ECO:0000256" key="2">
    <source>
        <dbReference type="SAM" id="Phobius"/>
    </source>
</evidence>
<keyword evidence="2" id="KW-0812">Transmembrane</keyword>
<proteinExistence type="predicted"/>
<dbReference type="AlphaFoldDB" id="A0AAD4KVM6"/>
<gene>
    <name evidence="3" type="ORF">BGW36DRAFT_372119</name>
</gene>
<evidence type="ECO:0000256" key="1">
    <source>
        <dbReference type="SAM" id="MobiDB-lite"/>
    </source>
</evidence>
<comment type="caution">
    <text evidence="3">The sequence shown here is derived from an EMBL/GenBank/DDBJ whole genome shotgun (WGS) entry which is preliminary data.</text>
</comment>
<keyword evidence="2" id="KW-1133">Transmembrane helix</keyword>
<dbReference type="GeneID" id="70245726"/>
<dbReference type="RefSeq" id="XP_046075433.1">
    <property type="nucleotide sequence ID" value="XM_046215439.1"/>
</dbReference>
<feature type="transmembrane region" description="Helical" evidence="2">
    <location>
        <begin position="26"/>
        <end position="49"/>
    </location>
</feature>
<feature type="region of interest" description="Disordered" evidence="1">
    <location>
        <begin position="222"/>
        <end position="243"/>
    </location>
</feature>
<organism evidence="3 4">
    <name type="scientific">Talaromyces proteolyticus</name>
    <dbReference type="NCBI Taxonomy" id="1131652"/>
    <lineage>
        <taxon>Eukaryota</taxon>
        <taxon>Fungi</taxon>
        <taxon>Dikarya</taxon>
        <taxon>Ascomycota</taxon>
        <taxon>Pezizomycotina</taxon>
        <taxon>Eurotiomycetes</taxon>
        <taxon>Eurotiomycetidae</taxon>
        <taxon>Eurotiales</taxon>
        <taxon>Trichocomaceae</taxon>
        <taxon>Talaromyces</taxon>
        <taxon>Talaromyces sect. Bacilispori</taxon>
    </lineage>
</organism>
<dbReference type="Proteomes" id="UP001201262">
    <property type="component" value="Unassembled WGS sequence"/>
</dbReference>
<evidence type="ECO:0000313" key="3">
    <source>
        <dbReference type="EMBL" id="KAH8702057.1"/>
    </source>
</evidence>
<dbReference type="EMBL" id="JAJTJA010000003">
    <property type="protein sequence ID" value="KAH8702057.1"/>
    <property type="molecule type" value="Genomic_DNA"/>
</dbReference>
<accession>A0AAD4KVM6</accession>
<reference evidence="3" key="1">
    <citation type="submission" date="2021-12" db="EMBL/GenBank/DDBJ databases">
        <title>Convergent genome expansion in fungi linked to evolution of root-endophyte symbiosis.</title>
        <authorList>
            <consortium name="DOE Joint Genome Institute"/>
            <person name="Ke Y.-H."/>
            <person name="Bonito G."/>
            <person name="Liao H.-L."/>
            <person name="Looney B."/>
            <person name="Rojas-Flechas A."/>
            <person name="Nash J."/>
            <person name="Hameed K."/>
            <person name="Schadt C."/>
            <person name="Martin F."/>
            <person name="Crous P.W."/>
            <person name="Miettinen O."/>
            <person name="Magnuson J.K."/>
            <person name="Labbe J."/>
            <person name="Jacobson D."/>
            <person name="Doktycz M.J."/>
            <person name="Veneault-Fourrey C."/>
            <person name="Kuo A."/>
            <person name="Mondo S."/>
            <person name="Calhoun S."/>
            <person name="Riley R."/>
            <person name="Ohm R."/>
            <person name="LaButti K."/>
            <person name="Andreopoulos B."/>
            <person name="Pangilinan J."/>
            <person name="Nolan M."/>
            <person name="Tritt A."/>
            <person name="Clum A."/>
            <person name="Lipzen A."/>
            <person name="Daum C."/>
            <person name="Barry K."/>
            <person name="Grigoriev I.V."/>
            <person name="Vilgalys R."/>
        </authorList>
    </citation>
    <scope>NUCLEOTIDE SEQUENCE</scope>
    <source>
        <strain evidence="3">PMI_201</strain>
    </source>
</reference>
<keyword evidence="4" id="KW-1185">Reference proteome</keyword>
<sequence length="332" mass="36805">MISNTIRCYLGGEIQLVHLNASSLKLFSLVAYTTYLLLLRLLSALICVVSKTPRCFMVHIDTTEIRIVGLVVSILRMLPGKTQQTPLSAANRRGRLSGNGDYIVPVEGLADNMIMPRESSLDFDRPSESSFRRLNASSIAYRPQAPRPPYRRGFENMRPSLIRTTQLRTDTQQSFAIPFSLDGTVSPPLFDPIPRVPNPPMPVFIARHISVSDSIYSSRSVGLPGRRYRSTSTSFGGEKSPANVESYTSVLPNPAFADSDSPYLSSETKKVQSDNDIQKANFSNASTFPGHFPISEDLEYGSLTTVAQHYFSSRNERPKIIRPLSAPVVRTS</sequence>
<name>A0AAD4KVM6_9EURO</name>
<protein>
    <submittedName>
        <fullName evidence="3">Uncharacterized protein</fullName>
    </submittedName>
</protein>
<keyword evidence="2" id="KW-0472">Membrane</keyword>
<evidence type="ECO:0000313" key="4">
    <source>
        <dbReference type="Proteomes" id="UP001201262"/>
    </source>
</evidence>